<dbReference type="SMART" id="SM01118">
    <property type="entry name" value="CYTH"/>
    <property type="match status" value="1"/>
</dbReference>
<dbReference type="AlphaFoldDB" id="A0A0U2ZMI6"/>
<dbReference type="InterPro" id="IPR033469">
    <property type="entry name" value="CYTH-like_dom_sf"/>
</dbReference>
<dbReference type="PROSITE" id="PS51707">
    <property type="entry name" value="CYTH"/>
    <property type="match status" value="1"/>
</dbReference>
<feature type="domain" description="CHAD" evidence="2">
    <location>
        <begin position="221"/>
        <end position="479"/>
    </location>
</feature>
<evidence type="ECO:0000313" key="3">
    <source>
        <dbReference type="EMBL" id="ALS99516.1"/>
    </source>
</evidence>
<dbReference type="PANTHER" id="PTHR39569:SF1">
    <property type="entry name" value="INORGANIC TRIPHOSPHATASE"/>
    <property type="match status" value="1"/>
</dbReference>
<dbReference type="PROSITE" id="PS51708">
    <property type="entry name" value="CHAD"/>
    <property type="match status" value="1"/>
</dbReference>
<dbReference type="CDD" id="cd07756">
    <property type="entry name" value="CYTH-like_Pase_CHAD"/>
    <property type="match status" value="1"/>
</dbReference>
<evidence type="ECO:0000313" key="4">
    <source>
        <dbReference type="Proteomes" id="UP000068447"/>
    </source>
</evidence>
<dbReference type="InterPro" id="IPR023577">
    <property type="entry name" value="CYTH_domain"/>
</dbReference>
<dbReference type="Pfam" id="PF01928">
    <property type="entry name" value="CYTH"/>
    <property type="match status" value="1"/>
</dbReference>
<dbReference type="OrthoDB" id="3034217at2"/>
<proteinExistence type="predicted"/>
<dbReference type="GO" id="GO:0046872">
    <property type="term" value="F:metal ion binding"/>
    <property type="evidence" value="ECO:0007669"/>
    <property type="project" value="TreeGrafter"/>
</dbReference>
<gene>
    <name evidence="3" type="ORF">AT746_15445</name>
</gene>
<evidence type="ECO:0008006" key="5">
    <source>
        <dbReference type="Google" id="ProtNLM"/>
    </source>
</evidence>
<accession>A0A0U2ZMI6</accession>
<organism evidence="3 4">
    <name type="scientific">Lacimicrobium alkaliphilum</name>
    <dbReference type="NCBI Taxonomy" id="1526571"/>
    <lineage>
        <taxon>Bacteria</taxon>
        <taxon>Pseudomonadati</taxon>
        <taxon>Pseudomonadota</taxon>
        <taxon>Gammaproteobacteria</taxon>
        <taxon>Alteromonadales</taxon>
        <taxon>Alteromonadaceae</taxon>
        <taxon>Lacimicrobium</taxon>
    </lineage>
</organism>
<dbReference type="GO" id="GO:0050355">
    <property type="term" value="F:inorganic triphosphate phosphatase activity"/>
    <property type="evidence" value="ECO:0007669"/>
    <property type="project" value="InterPro"/>
</dbReference>
<reference evidence="3 4" key="1">
    <citation type="submission" date="2015-12" db="EMBL/GenBank/DDBJ databases">
        <title>Complete genome of Lacimicrobium alkaliphilum KCTC 32984.</title>
        <authorList>
            <person name="Kim S.-G."/>
            <person name="Lee Y.-J."/>
        </authorList>
    </citation>
    <scope>NUCLEOTIDE SEQUENCE [LARGE SCALE GENOMIC DNA]</scope>
    <source>
        <strain evidence="3 4">YelD216</strain>
    </source>
</reference>
<dbReference type="RefSeq" id="WP_062482007.1">
    <property type="nucleotide sequence ID" value="NZ_CP013650.1"/>
</dbReference>
<dbReference type="SUPFAM" id="SSF55154">
    <property type="entry name" value="CYTH-like phosphatases"/>
    <property type="match status" value="1"/>
</dbReference>
<name>A0A0U2ZMI6_9ALTE</name>
<dbReference type="PANTHER" id="PTHR39569">
    <property type="entry name" value="INORGANIC TRIPHOSPHATASE"/>
    <property type="match status" value="1"/>
</dbReference>
<dbReference type="Gene3D" id="2.40.320.10">
    <property type="entry name" value="Hypothetical Protein Pfu-838710-001"/>
    <property type="match status" value="1"/>
</dbReference>
<protein>
    <recommendedName>
        <fullName evidence="5">CYTH domain-containing protein</fullName>
    </recommendedName>
</protein>
<dbReference type="KEGG" id="lal:AT746_15445"/>
<feature type="domain" description="CYTH" evidence="1">
    <location>
        <begin position="1"/>
        <end position="205"/>
    </location>
</feature>
<evidence type="ECO:0000259" key="2">
    <source>
        <dbReference type="PROSITE" id="PS51708"/>
    </source>
</evidence>
<dbReference type="Proteomes" id="UP000068447">
    <property type="component" value="Chromosome"/>
</dbReference>
<dbReference type="InterPro" id="IPR007899">
    <property type="entry name" value="CHAD_dom"/>
</dbReference>
<evidence type="ECO:0000259" key="1">
    <source>
        <dbReference type="PROSITE" id="PS51707"/>
    </source>
</evidence>
<dbReference type="EMBL" id="CP013650">
    <property type="protein sequence ID" value="ALS99516.1"/>
    <property type="molecule type" value="Genomic_DNA"/>
</dbReference>
<sequence>METELKLLVCAEVDVAAVIEEQLLPELNVNCESSQVSLFNQYYDTQDKAFRSMNMGLRVRGQDGRYEQTIKTAGVQQGSLQQRPEYNIDLDQPQPDLSLFDQQIWPEGARVAELQQQLDVIFTTHFQRRIFHLIMGQGTELELVYDQGEISAQGHQSAINEIEIELKSGDVSYLFELAGKLIQKLPLRAGVMSKAARGYQLASGQELQPEPLPGFVSLSADSTVEEAFCRALDTGLNYWQWHEQCYLETQKPKALKGIRTGIHMVSQALNLYLPMLQCSDLLDLPQRLMKQLDDWYWVDALLEIKSLRSRKGPFRKRLMKHQDFLSYLHGRYEGILREYRPVELICNKENASLQLALTALLVQKPWRQHDTAWQSPVIEHARGWLAQNWFHISQSMPRDKTFNLQHYLSAESSLDQALFNSLFLADLFGDDKREQYRAPWLDILDGIDELKLLNLLMCELEQADVEQKDSLKAWGEEKISRLVQVMEQSRQQSQQREPA</sequence>
<keyword evidence="4" id="KW-1185">Reference proteome</keyword>
<dbReference type="STRING" id="1526571.AT746_15445"/>
<dbReference type="InterPro" id="IPR039013">
    <property type="entry name" value="YgiF"/>
</dbReference>